<comment type="caution">
    <text evidence="7">The sequence shown here is derived from an EMBL/GenBank/DDBJ whole genome shotgun (WGS) entry which is preliminary data.</text>
</comment>
<dbReference type="AlphaFoldDB" id="F2BVS5"/>
<evidence type="ECO:0000313" key="8">
    <source>
        <dbReference type="Proteomes" id="UP000003503"/>
    </source>
</evidence>
<evidence type="ECO:0000256" key="1">
    <source>
        <dbReference type="ARBA" id="ARBA00004651"/>
    </source>
</evidence>
<evidence type="ECO:0000256" key="3">
    <source>
        <dbReference type="ARBA" id="ARBA00022692"/>
    </source>
</evidence>
<evidence type="ECO:0000256" key="2">
    <source>
        <dbReference type="ARBA" id="ARBA00022475"/>
    </source>
</evidence>
<reference evidence="7 8" key="1">
    <citation type="submission" date="2011-02" db="EMBL/GenBank/DDBJ databases">
        <authorList>
            <person name="Muzny D."/>
            <person name="Qin X."/>
            <person name="Deng J."/>
            <person name="Jiang H."/>
            <person name="Liu Y."/>
            <person name="Qu J."/>
            <person name="Song X.-Z."/>
            <person name="Zhang L."/>
            <person name="Thornton R."/>
            <person name="Coyle M."/>
            <person name="Francisco L."/>
            <person name="Jackson L."/>
            <person name="Javaid M."/>
            <person name="Korchina V."/>
            <person name="Kovar C."/>
            <person name="Mata R."/>
            <person name="Mathew T."/>
            <person name="Ngo R."/>
            <person name="Nguyen L."/>
            <person name="Nguyen N."/>
            <person name="Okwuonu G."/>
            <person name="Ongeri F."/>
            <person name="Pham C."/>
            <person name="Simmons D."/>
            <person name="Wilczek-Boney K."/>
            <person name="Hale W."/>
            <person name="Jakkamsetti A."/>
            <person name="Pham P."/>
            <person name="Ruth R."/>
            <person name="San Lucas F."/>
            <person name="Warren J."/>
            <person name="Zhang J."/>
            <person name="Zhao Z."/>
            <person name="Zhou C."/>
            <person name="Zhu D."/>
            <person name="Lee S."/>
            <person name="Bess C."/>
            <person name="Blankenburg K."/>
            <person name="Forbes L."/>
            <person name="Fu Q."/>
            <person name="Gubbala S."/>
            <person name="Hirani K."/>
            <person name="Jayaseelan J.C."/>
            <person name="Lara F."/>
            <person name="Munidasa M."/>
            <person name="Palculict T."/>
            <person name="Patil S."/>
            <person name="Pu L.-L."/>
            <person name="Saada N."/>
            <person name="Tang L."/>
            <person name="Weissenberger G."/>
            <person name="Zhu Y."/>
            <person name="Hemphill L."/>
            <person name="Shang Y."/>
            <person name="Youmans B."/>
            <person name="Ayvaz T."/>
            <person name="Ross M."/>
            <person name="Santibanez J."/>
            <person name="Aqrawi P."/>
            <person name="Gross S."/>
            <person name="Joshi V."/>
            <person name="Fowler G."/>
            <person name="Nazareth L."/>
            <person name="Reid J."/>
            <person name="Worley K."/>
            <person name="Petrosino J."/>
            <person name="Highlander S."/>
            <person name="Gibbs R."/>
        </authorList>
    </citation>
    <scope>NUCLEOTIDE SEQUENCE [LARGE SCALE GENOMIC DNA]</scope>
    <source>
        <strain evidence="7 8">DSM 19965</strain>
    </source>
</reference>
<accession>F2BVS5</accession>
<name>F2BVS5_9FIRM</name>
<feature type="transmembrane region" description="Helical" evidence="6">
    <location>
        <begin position="56"/>
        <end position="77"/>
    </location>
</feature>
<feature type="transmembrane region" description="Helical" evidence="6">
    <location>
        <begin position="365"/>
        <end position="385"/>
    </location>
</feature>
<keyword evidence="2" id="KW-1003">Cell membrane</keyword>
<feature type="transmembrane region" description="Helical" evidence="6">
    <location>
        <begin position="153"/>
        <end position="172"/>
    </location>
</feature>
<proteinExistence type="predicted"/>
<feature type="transmembrane region" description="Helical" evidence="6">
    <location>
        <begin position="311"/>
        <end position="344"/>
    </location>
</feature>
<dbReference type="GO" id="GO:0005886">
    <property type="term" value="C:plasma membrane"/>
    <property type="evidence" value="ECO:0007669"/>
    <property type="project" value="UniProtKB-SubCell"/>
</dbReference>
<dbReference type="PIRSF" id="PIRSF006060">
    <property type="entry name" value="AA_transporter"/>
    <property type="match status" value="1"/>
</dbReference>
<keyword evidence="4 6" id="KW-1133">Transmembrane helix</keyword>
<dbReference type="Pfam" id="PF13520">
    <property type="entry name" value="AA_permease_2"/>
    <property type="match status" value="1"/>
</dbReference>
<evidence type="ECO:0000256" key="5">
    <source>
        <dbReference type="ARBA" id="ARBA00023136"/>
    </source>
</evidence>
<dbReference type="eggNOG" id="COG0531">
    <property type="taxonomic scope" value="Bacteria"/>
</dbReference>
<dbReference type="GO" id="GO:0022857">
    <property type="term" value="F:transmembrane transporter activity"/>
    <property type="evidence" value="ECO:0007669"/>
    <property type="project" value="InterPro"/>
</dbReference>
<dbReference type="STRING" id="888062.HMPREF9083_0261"/>
<feature type="transmembrane region" description="Helical" evidence="6">
    <location>
        <begin position="391"/>
        <end position="408"/>
    </location>
</feature>
<feature type="transmembrane region" description="Helical" evidence="6">
    <location>
        <begin position="184"/>
        <end position="202"/>
    </location>
</feature>
<evidence type="ECO:0000313" key="7">
    <source>
        <dbReference type="EMBL" id="EGF15715.1"/>
    </source>
</evidence>
<gene>
    <name evidence="7" type="ORF">HMPREF9083_0261</name>
</gene>
<evidence type="ECO:0000256" key="4">
    <source>
        <dbReference type="ARBA" id="ARBA00022989"/>
    </source>
</evidence>
<dbReference type="PANTHER" id="PTHR42770">
    <property type="entry name" value="AMINO ACID TRANSPORTER-RELATED"/>
    <property type="match status" value="1"/>
</dbReference>
<feature type="transmembrane region" description="Helical" evidence="6">
    <location>
        <begin position="458"/>
        <end position="475"/>
    </location>
</feature>
<dbReference type="InterPro" id="IPR002293">
    <property type="entry name" value="AA/rel_permease1"/>
</dbReference>
<feature type="transmembrane region" description="Helical" evidence="6">
    <location>
        <begin position="228"/>
        <end position="246"/>
    </location>
</feature>
<feature type="transmembrane region" description="Helical" evidence="6">
    <location>
        <begin position="104"/>
        <end position="133"/>
    </location>
</feature>
<evidence type="ECO:0000256" key="6">
    <source>
        <dbReference type="SAM" id="Phobius"/>
    </source>
</evidence>
<feature type="transmembrane region" description="Helical" evidence="6">
    <location>
        <begin position="28"/>
        <end position="50"/>
    </location>
</feature>
<feature type="transmembrane region" description="Helical" evidence="6">
    <location>
        <begin position="428"/>
        <end position="446"/>
    </location>
</feature>
<dbReference type="EMBL" id="AFBB01000005">
    <property type="protein sequence ID" value="EGF15715.1"/>
    <property type="molecule type" value="Genomic_DNA"/>
</dbReference>
<keyword evidence="3 6" id="KW-0812">Transmembrane</keyword>
<feature type="transmembrane region" description="Helical" evidence="6">
    <location>
        <begin position="267"/>
        <end position="291"/>
    </location>
</feature>
<dbReference type="Proteomes" id="UP000003503">
    <property type="component" value="Unassembled WGS sequence"/>
</dbReference>
<comment type="subcellular location">
    <subcellularLocation>
        <location evidence="1">Cell membrane</location>
        <topology evidence="1">Multi-pass membrane protein</topology>
    </subcellularLocation>
</comment>
<dbReference type="HOGENOM" id="CLU_020854_4_2_9"/>
<dbReference type="Gene3D" id="1.20.1740.10">
    <property type="entry name" value="Amino acid/polyamine transporter I"/>
    <property type="match status" value="1"/>
</dbReference>
<organism evidence="7 8">
    <name type="scientific">Dialister micraerophilus DSM 19965</name>
    <dbReference type="NCBI Taxonomy" id="888062"/>
    <lineage>
        <taxon>Bacteria</taxon>
        <taxon>Bacillati</taxon>
        <taxon>Bacillota</taxon>
        <taxon>Negativicutes</taxon>
        <taxon>Veillonellales</taxon>
        <taxon>Veillonellaceae</taxon>
        <taxon>Dialister</taxon>
    </lineage>
</organism>
<dbReference type="InterPro" id="IPR050367">
    <property type="entry name" value="APC_superfamily"/>
</dbReference>
<keyword evidence="5 6" id="KW-0472">Membrane</keyword>
<keyword evidence="8" id="KW-1185">Reference proteome</keyword>
<protein>
    <submittedName>
        <fullName evidence="7">APC family amino acid-polyamine-organocation transporter</fullName>
    </submittedName>
</protein>
<sequence length="483" mass="53086">MKGNFMEPNDNKEQNTVSVKKTLSIFDYFNIGFGAIVGIGWVLMVGDWVVLGGGPFAAIIAFIIGGLALLPVGAAFAELTTAMPISGGIVEYVERAFGQKASFVAGWLLVFGDGIVCPWEALIVSSILTELVAQYFPWLKSIELYEIFGAKVYFWPLIFGLAMAGYVILQNFKGSSHMAKLQKFLTRMLFLGMAIAMIVSLVRGGTQNFYPIFEHVVGPSTQTGGNDFWTAMLSVLVLTPFFYTGLDTIPDQAEEAEEGINWKNFGRVIGATLIASAIFYSICIYSFSTIIKWTEFIKMPIPALAVLKDINIYLSFAMLFIAILGPLGPMNSLFSATSRIILAMGRKKQLPYVFSKLDKRGTPRAANILLAVLTISGPFLGYRMLLPLTEVAGLAFILPCTMVTAACLKFRYDYPELKRPYKVPGGKIGIWLGVIIGAILCALLIVPMSPVALDLKEWIILGGWLIFGSILYIISRREKVESR</sequence>
<dbReference type="PANTHER" id="PTHR42770:SF7">
    <property type="entry name" value="MEMBRANE PROTEIN"/>
    <property type="match status" value="1"/>
</dbReference>